<evidence type="ECO:0000259" key="10">
    <source>
        <dbReference type="PROSITE" id="PS51027"/>
    </source>
</evidence>
<dbReference type="EMBL" id="CP115300">
    <property type="protein sequence ID" value="WBO64624.1"/>
    <property type="molecule type" value="Genomic_DNA"/>
</dbReference>
<keyword evidence="2" id="KW-0548">Nucleotidyltransferase</keyword>
<protein>
    <recommendedName>
        <fullName evidence="10">Integrase-type domain-containing protein</fullName>
    </recommendedName>
</protein>
<accession>A0ABY7P508</accession>
<evidence type="ECO:0000256" key="4">
    <source>
        <dbReference type="ARBA" id="ARBA00022723"/>
    </source>
</evidence>
<evidence type="ECO:0000256" key="7">
    <source>
        <dbReference type="ARBA" id="ARBA00022908"/>
    </source>
</evidence>
<evidence type="ECO:0000256" key="3">
    <source>
        <dbReference type="ARBA" id="ARBA00022722"/>
    </source>
</evidence>
<dbReference type="InterPro" id="IPR001037">
    <property type="entry name" value="Integrase_C_retrovir"/>
</dbReference>
<name>A0ABY7P508_9ACTN</name>
<organism evidence="11 12">
    <name type="scientific">Streptomyces camelliae</name>
    <dbReference type="NCBI Taxonomy" id="3004093"/>
    <lineage>
        <taxon>Bacteria</taxon>
        <taxon>Bacillati</taxon>
        <taxon>Actinomycetota</taxon>
        <taxon>Actinomycetes</taxon>
        <taxon>Kitasatosporales</taxon>
        <taxon>Streptomycetaceae</taxon>
        <taxon>Streptomyces</taxon>
    </lineage>
</organism>
<dbReference type="SUPFAM" id="SSF50998">
    <property type="entry name" value="Quinoprotein alcohol dehydrogenase-like"/>
    <property type="match status" value="1"/>
</dbReference>
<evidence type="ECO:0000256" key="1">
    <source>
        <dbReference type="ARBA" id="ARBA00022679"/>
    </source>
</evidence>
<keyword evidence="1" id="KW-0808">Transferase</keyword>
<dbReference type="PROSITE" id="PS51027">
    <property type="entry name" value="INTEGRASE_DBD"/>
    <property type="match status" value="1"/>
</dbReference>
<evidence type="ECO:0000256" key="5">
    <source>
        <dbReference type="ARBA" id="ARBA00022759"/>
    </source>
</evidence>
<sequence>MPEPKWSRPAAGREPAAAALLSWLTDPDAPRLCVVTGGEGCGKSTLLAWLIGHGTREGVRAERRVHGFVPMAGESALTATWTLAQQLAIAVRTPGDLVTALAADGRRTVIVLPDLHAADDPEMVVELALRLVQLGHVRLIVELRGDSDAAGGLLATRPAVMDLDERQWTDPERHAVWAREQDSRGPADPVHDEAPPELPAVDLYDPAAVCAADPWQVTRLYERSDESYGGLRAAWLRAGVSLTREQTSADRAVVLLAALGDGADPRLPQAIAALAESAAWQVVWSRVRGDVRPPWPGPAHALACGRGHLFVADHQGTVRLVDEGDTGPVGRLPEPVRQVRAIAATHEGDVLVLDAQGRLHSRRSPSAPRATGLSALLDDDPTPLDRLAQAARAQLGSQATALAACEQLLAVGDRAGRVHAFVEVDSQVDAEVKAEPRSFTVRLHEGEVTGVAALRLTVPEDGPGIPLVYSGGYDGTVRAWGPGAEPLASPVRSRPCPVTALAAAGTTGADGPPVLAIGWADGLVEHHALDENGMVRSYWPGAPVHSLALTGTGALLVGTDEMLACLRPV</sequence>
<dbReference type="InterPro" id="IPR011047">
    <property type="entry name" value="Quinoprotein_ADH-like_sf"/>
</dbReference>
<dbReference type="Gene3D" id="2.130.10.10">
    <property type="entry name" value="YVTN repeat-like/Quinoprotein amine dehydrogenase"/>
    <property type="match status" value="1"/>
</dbReference>
<keyword evidence="5" id="KW-0255">Endonuclease</keyword>
<keyword evidence="7" id="KW-0229">DNA integration</keyword>
<dbReference type="Proteomes" id="UP001212326">
    <property type="component" value="Chromosome"/>
</dbReference>
<gene>
    <name evidence="11" type="ORF">O1G22_18160</name>
</gene>
<keyword evidence="12" id="KW-1185">Reference proteome</keyword>
<dbReference type="RefSeq" id="WP_270082304.1">
    <property type="nucleotide sequence ID" value="NZ_CP115300.1"/>
</dbReference>
<dbReference type="InterPro" id="IPR027417">
    <property type="entry name" value="P-loop_NTPase"/>
</dbReference>
<evidence type="ECO:0000256" key="6">
    <source>
        <dbReference type="ARBA" id="ARBA00022801"/>
    </source>
</evidence>
<dbReference type="InterPro" id="IPR015943">
    <property type="entry name" value="WD40/YVTN_repeat-like_dom_sf"/>
</dbReference>
<keyword evidence="6" id="KW-0378">Hydrolase</keyword>
<evidence type="ECO:0000256" key="9">
    <source>
        <dbReference type="SAM" id="MobiDB-lite"/>
    </source>
</evidence>
<evidence type="ECO:0000313" key="12">
    <source>
        <dbReference type="Proteomes" id="UP001212326"/>
    </source>
</evidence>
<feature type="domain" description="Integrase-type" evidence="10">
    <location>
        <begin position="281"/>
        <end position="344"/>
    </location>
</feature>
<keyword evidence="4" id="KW-0479">Metal-binding</keyword>
<feature type="region of interest" description="Disordered" evidence="9">
    <location>
        <begin position="361"/>
        <end position="381"/>
    </location>
</feature>
<reference evidence="11 12" key="1">
    <citation type="submission" date="2022-12" db="EMBL/GenBank/DDBJ databases">
        <authorList>
            <person name="Mo P."/>
        </authorList>
    </citation>
    <scope>NUCLEOTIDE SEQUENCE [LARGE SCALE GENOMIC DNA]</scope>
    <source>
        <strain evidence="11 12">HUAS 2-6</strain>
    </source>
</reference>
<proteinExistence type="predicted"/>
<keyword evidence="3" id="KW-0540">Nuclease</keyword>
<evidence type="ECO:0000313" key="11">
    <source>
        <dbReference type="EMBL" id="WBO64624.1"/>
    </source>
</evidence>
<keyword evidence="8" id="KW-0238">DNA-binding</keyword>
<dbReference type="SUPFAM" id="SSF52540">
    <property type="entry name" value="P-loop containing nucleoside triphosphate hydrolases"/>
    <property type="match status" value="1"/>
</dbReference>
<evidence type="ECO:0000256" key="2">
    <source>
        <dbReference type="ARBA" id="ARBA00022695"/>
    </source>
</evidence>
<evidence type="ECO:0000256" key="8">
    <source>
        <dbReference type="ARBA" id="ARBA00023125"/>
    </source>
</evidence>